<evidence type="ECO:0000259" key="6">
    <source>
        <dbReference type="SMART" id="SM00363"/>
    </source>
</evidence>
<accession>A0A4U8YMN2</accession>
<evidence type="ECO:0000256" key="5">
    <source>
        <dbReference type="RuleBase" id="RU003887"/>
    </source>
</evidence>
<dbReference type="PROSITE" id="PS50889">
    <property type="entry name" value="S4"/>
    <property type="match status" value="1"/>
</dbReference>
<evidence type="ECO:0000256" key="4">
    <source>
        <dbReference type="PROSITE-ProRule" id="PRU00182"/>
    </source>
</evidence>
<dbReference type="Pfam" id="PF00849">
    <property type="entry name" value="PseudoU_synth_2"/>
    <property type="match status" value="1"/>
</dbReference>
<feature type="domain" description="RNA-binding S4" evidence="6">
    <location>
        <begin position="1"/>
        <end position="61"/>
    </location>
</feature>
<dbReference type="InterPro" id="IPR042092">
    <property type="entry name" value="PsdUridine_s_RsuA/RluB/E/F_cat"/>
</dbReference>
<dbReference type="Gene3D" id="3.30.70.580">
    <property type="entry name" value="Pseudouridine synthase I, catalytic domain, N-terminal subdomain"/>
    <property type="match status" value="1"/>
</dbReference>
<sequence length="239" mass="26868">MRLDKLLAHCGYGTRKDVKALLKRKQVTVQGEVETSAKRQVDPMDVLVNGEKVELPPTEVHLMLHKPEGYSCSHNPSESPLIYDLIPEIWQQAEPKSAGRLDRYTSGLLILSTDGQLLHRLVHPNKKVGKRYRVVFEGTLAKDAVAQVEKGLPLPDDDRPCLPATLTLSDPDDSGRGRATLLIHEGRFHQVRRMFEALGAKVVKLHRDRIGSLELPEDLPEGHCRELTEDEIHAMTEDE</sequence>
<dbReference type="InterPro" id="IPR002942">
    <property type="entry name" value="S4_RNA-bd"/>
</dbReference>
<evidence type="ECO:0000256" key="3">
    <source>
        <dbReference type="ARBA" id="ARBA00023235"/>
    </source>
</evidence>
<dbReference type="NCBIfam" id="TIGR00093">
    <property type="entry name" value="pseudouridine synthase"/>
    <property type="match status" value="1"/>
</dbReference>
<evidence type="ECO:0000313" key="7">
    <source>
        <dbReference type="EMBL" id="VFQ42463.1"/>
    </source>
</evidence>
<dbReference type="InterPro" id="IPR020094">
    <property type="entry name" value="TruA/RsuA/RluB/E/F_N"/>
</dbReference>
<dbReference type="GO" id="GO:0000455">
    <property type="term" value="P:enzyme-directed rRNA pseudouridine synthesis"/>
    <property type="evidence" value="ECO:0007669"/>
    <property type="project" value="UniProtKB-ARBA"/>
</dbReference>
<dbReference type="GO" id="GO:0120159">
    <property type="term" value="F:rRNA pseudouridine synthase activity"/>
    <property type="evidence" value="ECO:0007669"/>
    <property type="project" value="UniProtKB-ARBA"/>
</dbReference>
<dbReference type="SMART" id="SM00363">
    <property type="entry name" value="S4"/>
    <property type="match status" value="1"/>
</dbReference>
<name>A0A4U8YMN2_9BACT</name>
<dbReference type="InterPro" id="IPR006145">
    <property type="entry name" value="PsdUridine_synth_RsuA/RluA"/>
</dbReference>
<dbReference type="AlphaFoldDB" id="A0A4U8YMN2"/>
<dbReference type="PANTHER" id="PTHR47683:SF4">
    <property type="entry name" value="PSEUDOURIDINE SYNTHASE"/>
    <property type="match status" value="1"/>
</dbReference>
<dbReference type="Gene3D" id="3.30.70.1560">
    <property type="entry name" value="Alpha-L RNA-binding motif"/>
    <property type="match status" value="1"/>
</dbReference>
<dbReference type="CDD" id="cd00165">
    <property type="entry name" value="S4"/>
    <property type="match status" value="1"/>
</dbReference>
<proteinExistence type="inferred from homology"/>
<dbReference type="EMBL" id="CAADHO010000001">
    <property type="protein sequence ID" value="VFQ42463.1"/>
    <property type="molecule type" value="Genomic_DNA"/>
</dbReference>
<dbReference type="InterPro" id="IPR036986">
    <property type="entry name" value="S4_RNA-bd_sf"/>
</dbReference>
<evidence type="ECO:0000256" key="2">
    <source>
        <dbReference type="ARBA" id="ARBA00022884"/>
    </source>
</evidence>
<dbReference type="PANTHER" id="PTHR47683">
    <property type="entry name" value="PSEUDOURIDINE SYNTHASE FAMILY PROTEIN-RELATED"/>
    <property type="match status" value="1"/>
</dbReference>
<dbReference type="EC" id="5.4.99.-" evidence="5"/>
<dbReference type="Proteomes" id="UP000507962">
    <property type="component" value="Unassembled WGS sequence"/>
</dbReference>
<dbReference type="InterPro" id="IPR000748">
    <property type="entry name" value="PsdUridine_synth_RsuA/RluB/E/F"/>
</dbReference>
<dbReference type="RefSeq" id="WP_180136716.1">
    <property type="nucleotide sequence ID" value="NZ_CAADHO010000001.1"/>
</dbReference>
<dbReference type="InterPro" id="IPR018496">
    <property type="entry name" value="PsdUridine_synth_RsuA/RluB_CS"/>
</dbReference>
<dbReference type="GO" id="GO:0003723">
    <property type="term" value="F:RNA binding"/>
    <property type="evidence" value="ECO:0007669"/>
    <property type="project" value="UniProtKB-KW"/>
</dbReference>
<dbReference type="InterPro" id="IPR050343">
    <property type="entry name" value="RsuA_PseudoU_synthase"/>
</dbReference>
<organism evidence="7 8">
    <name type="scientific">Desulfoluna butyratoxydans</name>
    <dbReference type="NCBI Taxonomy" id="231438"/>
    <lineage>
        <taxon>Bacteria</taxon>
        <taxon>Pseudomonadati</taxon>
        <taxon>Thermodesulfobacteriota</taxon>
        <taxon>Desulfobacteria</taxon>
        <taxon>Desulfobacterales</taxon>
        <taxon>Desulfolunaceae</taxon>
        <taxon>Desulfoluna</taxon>
    </lineage>
</organism>
<dbReference type="InterPro" id="IPR020103">
    <property type="entry name" value="PsdUridine_synth_cat_dom_sf"/>
</dbReference>
<keyword evidence="8" id="KW-1185">Reference proteome</keyword>
<protein>
    <recommendedName>
        <fullName evidence="5">Pseudouridine synthase</fullName>
        <ecNumber evidence="5">5.4.99.-</ecNumber>
    </recommendedName>
</protein>
<evidence type="ECO:0000313" key="8">
    <source>
        <dbReference type="Proteomes" id="UP000507962"/>
    </source>
</evidence>
<dbReference type="SUPFAM" id="SSF55120">
    <property type="entry name" value="Pseudouridine synthase"/>
    <property type="match status" value="1"/>
</dbReference>
<dbReference type="PROSITE" id="PS01149">
    <property type="entry name" value="PSI_RSU"/>
    <property type="match status" value="1"/>
</dbReference>
<evidence type="ECO:0000256" key="1">
    <source>
        <dbReference type="ARBA" id="ARBA00008348"/>
    </source>
</evidence>
<keyword evidence="3 5" id="KW-0413">Isomerase</keyword>
<reference evidence="7 8" key="1">
    <citation type="submission" date="2019-03" db="EMBL/GenBank/DDBJ databases">
        <authorList>
            <person name="Nijsse B."/>
        </authorList>
    </citation>
    <scope>NUCLEOTIDE SEQUENCE [LARGE SCALE GENOMIC DNA]</scope>
    <source>
        <strain evidence="7">Desulfoluna butyratoxydans MSL71</strain>
    </source>
</reference>
<keyword evidence="2 4" id="KW-0694">RNA-binding</keyword>
<dbReference type="Gene3D" id="3.10.290.10">
    <property type="entry name" value="RNA-binding S4 domain"/>
    <property type="match status" value="1"/>
</dbReference>
<dbReference type="SUPFAM" id="SSF55174">
    <property type="entry name" value="Alpha-L RNA-binding motif"/>
    <property type="match status" value="1"/>
</dbReference>
<gene>
    <name evidence="7" type="ORF">MSL71_810</name>
</gene>
<comment type="similarity">
    <text evidence="1 5">Belongs to the pseudouridine synthase RsuA family.</text>
</comment>
<dbReference type="Pfam" id="PF01479">
    <property type="entry name" value="S4"/>
    <property type="match status" value="1"/>
</dbReference>